<dbReference type="InterPro" id="IPR029016">
    <property type="entry name" value="GAF-like_dom_sf"/>
</dbReference>
<dbReference type="SUPFAM" id="SSF55781">
    <property type="entry name" value="GAF domain-like"/>
    <property type="match status" value="1"/>
</dbReference>
<dbReference type="CDD" id="cd16917">
    <property type="entry name" value="HATPase_UhpB-NarQ-NarX-like"/>
    <property type="match status" value="1"/>
</dbReference>
<evidence type="ECO:0000256" key="5">
    <source>
        <dbReference type="ARBA" id="ARBA00022777"/>
    </source>
</evidence>
<dbReference type="PANTHER" id="PTHR24421">
    <property type="entry name" value="NITRATE/NITRITE SENSOR PROTEIN NARX-RELATED"/>
    <property type="match status" value="1"/>
</dbReference>
<evidence type="ECO:0000256" key="1">
    <source>
        <dbReference type="ARBA" id="ARBA00004651"/>
    </source>
</evidence>
<evidence type="ECO:0000256" key="6">
    <source>
        <dbReference type="ARBA" id="ARBA00022989"/>
    </source>
</evidence>
<name>A0ABW1T3D4_9ACTN</name>
<dbReference type="SUPFAM" id="SSF55874">
    <property type="entry name" value="ATPase domain of HSP90 chaperone/DNA topoisomerase II/histidine kinase"/>
    <property type="match status" value="1"/>
</dbReference>
<evidence type="ECO:0000256" key="2">
    <source>
        <dbReference type="ARBA" id="ARBA00022475"/>
    </source>
</evidence>
<feature type="transmembrane region" description="Helical" evidence="9">
    <location>
        <begin position="109"/>
        <end position="130"/>
    </location>
</feature>
<dbReference type="Pfam" id="PF02518">
    <property type="entry name" value="HATPase_c"/>
    <property type="match status" value="1"/>
</dbReference>
<keyword evidence="7" id="KW-0902">Two-component regulatory system</keyword>
<evidence type="ECO:0000256" key="4">
    <source>
        <dbReference type="ARBA" id="ARBA00022692"/>
    </source>
</evidence>
<feature type="transmembrane region" description="Helical" evidence="9">
    <location>
        <begin position="22"/>
        <end position="43"/>
    </location>
</feature>
<gene>
    <name evidence="11" type="ORF">ACFQGU_12990</name>
</gene>
<keyword evidence="3" id="KW-0808">Transferase</keyword>
<feature type="domain" description="Histidine kinase/HSP90-like ATPase" evidence="10">
    <location>
        <begin position="441"/>
        <end position="532"/>
    </location>
</feature>
<feature type="transmembrane region" description="Helical" evidence="9">
    <location>
        <begin position="142"/>
        <end position="164"/>
    </location>
</feature>
<comment type="caution">
    <text evidence="11">The sequence shown here is derived from an EMBL/GenBank/DDBJ whole genome shotgun (WGS) entry which is preliminary data.</text>
</comment>
<keyword evidence="8 9" id="KW-0472">Membrane</keyword>
<evidence type="ECO:0000313" key="12">
    <source>
        <dbReference type="Proteomes" id="UP001596138"/>
    </source>
</evidence>
<evidence type="ECO:0000256" key="9">
    <source>
        <dbReference type="SAM" id="Phobius"/>
    </source>
</evidence>
<comment type="subcellular location">
    <subcellularLocation>
        <location evidence="1">Cell membrane</location>
        <topology evidence="1">Multi-pass membrane protein</topology>
    </subcellularLocation>
</comment>
<keyword evidence="5 11" id="KW-0418">Kinase</keyword>
<evidence type="ECO:0000256" key="8">
    <source>
        <dbReference type="ARBA" id="ARBA00023136"/>
    </source>
</evidence>
<protein>
    <submittedName>
        <fullName evidence="11">Sensor histidine kinase</fullName>
    </submittedName>
</protein>
<keyword evidence="2" id="KW-1003">Cell membrane</keyword>
<dbReference type="InterPro" id="IPR050482">
    <property type="entry name" value="Sensor_HK_TwoCompSys"/>
</dbReference>
<reference evidence="12" key="1">
    <citation type="journal article" date="2019" name="Int. J. Syst. Evol. Microbiol.">
        <title>The Global Catalogue of Microorganisms (GCM) 10K type strain sequencing project: providing services to taxonomists for standard genome sequencing and annotation.</title>
        <authorList>
            <consortium name="The Broad Institute Genomics Platform"/>
            <consortium name="The Broad Institute Genome Sequencing Center for Infectious Disease"/>
            <person name="Wu L."/>
            <person name="Ma J."/>
        </authorList>
    </citation>
    <scope>NUCLEOTIDE SEQUENCE [LARGE SCALE GENOMIC DNA]</scope>
    <source>
        <strain evidence="12">CGMCC 4.7317</strain>
    </source>
</reference>
<dbReference type="RefSeq" id="WP_386767323.1">
    <property type="nucleotide sequence ID" value="NZ_JBHSTI010000008.1"/>
</dbReference>
<feature type="transmembrane region" description="Helical" evidence="9">
    <location>
        <begin position="80"/>
        <end position="102"/>
    </location>
</feature>
<dbReference type="Gene3D" id="3.30.565.10">
    <property type="entry name" value="Histidine kinase-like ATPase, C-terminal domain"/>
    <property type="match status" value="1"/>
</dbReference>
<evidence type="ECO:0000256" key="7">
    <source>
        <dbReference type="ARBA" id="ARBA00023012"/>
    </source>
</evidence>
<evidence type="ECO:0000256" key="3">
    <source>
        <dbReference type="ARBA" id="ARBA00022679"/>
    </source>
</evidence>
<keyword evidence="6 9" id="KW-1133">Transmembrane helix</keyword>
<accession>A0ABW1T3D4</accession>
<evidence type="ECO:0000313" key="11">
    <source>
        <dbReference type="EMBL" id="MFC6238797.1"/>
    </source>
</evidence>
<dbReference type="InterPro" id="IPR011712">
    <property type="entry name" value="Sig_transdc_His_kin_sub3_dim/P"/>
</dbReference>
<dbReference type="SMART" id="SM00387">
    <property type="entry name" value="HATPase_c"/>
    <property type="match status" value="1"/>
</dbReference>
<dbReference type="GO" id="GO:0016301">
    <property type="term" value="F:kinase activity"/>
    <property type="evidence" value="ECO:0007669"/>
    <property type="project" value="UniProtKB-KW"/>
</dbReference>
<dbReference type="InterPro" id="IPR003594">
    <property type="entry name" value="HATPase_dom"/>
</dbReference>
<keyword evidence="12" id="KW-1185">Reference proteome</keyword>
<evidence type="ECO:0000259" key="10">
    <source>
        <dbReference type="SMART" id="SM00387"/>
    </source>
</evidence>
<sequence>MSTSSPGGPGWAPEPAESTSTVVRFGVLALVGLLCYLNGLAGATVPVRDLALLAGIAVLASLPLPRGWTILRWRPLAEAVAAGAVIGLTDPLQTALLPYLIVPPLAAGLVSGISFALLASALSVAALAGGRAAVGDLLTGTASVTAIAPWVGIGVATGVIGGWARRVTAREREATSTYVTAHGLLTRLREVARALPTGLDEVALAQQVLTAMSDEVEFDRGALYGSAGGGVLMPLAYYGADHIEWVPDVDEGVWARVWSSGRALQQSGTFSDPSTGHSAVLALSLGDRRVGLVGMERAGGPWGRREIARAQQLVDEAALRIDTGQLFSEVRALATVEERRRLAREIHDGVAQEVAALGFVVDDLTARTTDVEIREDLRGLRDELTRIVSELRLSIFDLRSDVQPSAGLGAALTGYVRSVGAGSGLTVHLVLDESPYRLPIEAETEILRVAQEAITNARKHARARNLWVTCRVDPPRAFLRVADDGRGMGTARTDSFGLDVMRERTARLGASLTIRQRVGGGTVVEVTLGGSADTRRTRSTA</sequence>
<keyword evidence="4 9" id="KW-0812">Transmembrane</keyword>
<dbReference type="Pfam" id="PF07730">
    <property type="entry name" value="HisKA_3"/>
    <property type="match status" value="1"/>
</dbReference>
<dbReference type="Gene3D" id="1.20.5.1930">
    <property type="match status" value="1"/>
</dbReference>
<dbReference type="EMBL" id="JBHSTI010000008">
    <property type="protein sequence ID" value="MFC6238797.1"/>
    <property type="molecule type" value="Genomic_DNA"/>
</dbReference>
<dbReference type="Gene3D" id="3.30.450.40">
    <property type="match status" value="1"/>
</dbReference>
<organism evidence="11 12">
    <name type="scientific">Longivirga aurantiaca</name>
    <dbReference type="NCBI Taxonomy" id="1837743"/>
    <lineage>
        <taxon>Bacteria</taxon>
        <taxon>Bacillati</taxon>
        <taxon>Actinomycetota</taxon>
        <taxon>Actinomycetes</taxon>
        <taxon>Sporichthyales</taxon>
        <taxon>Sporichthyaceae</taxon>
        <taxon>Longivirga</taxon>
    </lineage>
</organism>
<proteinExistence type="predicted"/>
<dbReference type="PANTHER" id="PTHR24421:SF37">
    <property type="entry name" value="SENSOR HISTIDINE KINASE NARS"/>
    <property type="match status" value="1"/>
</dbReference>
<dbReference type="InterPro" id="IPR036890">
    <property type="entry name" value="HATPase_C_sf"/>
</dbReference>
<feature type="transmembrane region" description="Helical" evidence="9">
    <location>
        <begin position="50"/>
        <end position="68"/>
    </location>
</feature>
<dbReference type="Proteomes" id="UP001596138">
    <property type="component" value="Unassembled WGS sequence"/>
</dbReference>